<organism evidence="1 2">
    <name type="scientific">Dictyobacter kobayashii</name>
    <dbReference type="NCBI Taxonomy" id="2014872"/>
    <lineage>
        <taxon>Bacteria</taxon>
        <taxon>Bacillati</taxon>
        <taxon>Chloroflexota</taxon>
        <taxon>Ktedonobacteria</taxon>
        <taxon>Ktedonobacterales</taxon>
        <taxon>Dictyobacteraceae</taxon>
        <taxon>Dictyobacter</taxon>
    </lineage>
</organism>
<name>A0A402AM20_9CHLR</name>
<dbReference type="OrthoDB" id="9933295at2"/>
<gene>
    <name evidence="1" type="ORF">KDK_38400</name>
</gene>
<comment type="caution">
    <text evidence="1">The sequence shown here is derived from an EMBL/GenBank/DDBJ whole genome shotgun (WGS) entry which is preliminary data.</text>
</comment>
<keyword evidence="2" id="KW-1185">Reference proteome</keyword>
<proteinExistence type="predicted"/>
<sequence>MPSTTMLVLCSKRYLETIVEEFEDWRDEGIKVTLYGITPKANDGFVLISWSKSVPEAFHTKLQKDDDIFDYLTYSPVSE</sequence>
<evidence type="ECO:0000313" key="1">
    <source>
        <dbReference type="EMBL" id="GCE20040.1"/>
    </source>
</evidence>
<accession>A0A402AM20</accession>
<evidence type="ECO:0000313" key="2">
    <source>
        <dbReference type="Proteomes" id="UP000287188"/>
    </source>
</evidence>
<reference evidence="2" key="1">
    <citation type="submission" date="2018-12" db="EMBL/GenBank/DDBJ databases">
        <title>Tengunoibacter tsumagoiensis gen. nov., sp. nov., Dictyobacter kobayashii sp. nov., D. alpinus sp. nov., and D. joshuensis sp. nov. and description of Dictyobacteraceae fam. nov. within the order Ktedonobacterales isolated from Tengu-no-mugimeshi.</title>
        <authorList>
            <person name="Wang C.M."/>
            <person name="Zheng Y."/>
            <person name="Sakai Y."/>
            <person name="Toyoda A."/>
            <person name="Minakuchi Y."/>
            <person name="Abe K."/>
            <person name="Yokota A."/>
            <person name="Yabe S."/>
        </authorList>
    </citation>
    <scope>NUCLEOTIDE SEQUENCE [LARGE SCALE GENOMIC DNA]</scope>
    <source>
        <strain evidence="2">Uno11</strain>
    </source>
</reference>
<dbReference type="EMBL" id="BIFS01000001">
    <property type="protein sequence ID" value="GCE20040.1"/>
    <property type="molecule type" value="Genomic_DNA"/>
</dbReference>
<protein>
    <submittedName>
        <fullName evidence="1">Uncharacterized protein</fullName>
    </submittedName>
</protein>
<dbReference type="Proteomes" id="UP000287188">
    <property type="component" value="Unassembled WGS sequence"/>
</dbReference>
<dbReference type="AlphaFoldDB" id="A0A402AM20"/>
<dbReference type="RefSeq" id="WP_126551794.1">
    <property type="nucleotide sequence ID" value="NZ_BIFS01000001.1"/>
</dbReference>